<dbReference type="RefSeq" id="WP_380047768.1">
    <property type="nucleotide sequence ID" value="NZ_JBHLTC010000018.1"/>
</dbReference>
<dbReference type="EMBL" id="JBHLTC010000018">
    <property type="protein sequence ID" value="MFC0625396.1"/>
    <property type="molecule type" value="Genomic_DNA"/>
</dbReference>
<name>A0ABV6QL76_9ACTN</name>
<proteinExistence type="predicted"/>
<comment type="caution">
    <text evidence="1">The sequence shown here is derived from an EMBL/GenBank/DDBJ whole genome shotgun (WGS) entry which is preliminary data.</text>
</comment>
<sequence length="80" mass="8662">MRMTLAVSGSQIPTLGWPQGEIFWRQLPACPDNGTGANEFPTQTVIIKRFIPSEAAAITVALDVAVRSLRGTATAYERKS</sequence>
<organism evidence="1 2">
    <name type="scientific">Kribbella deserti</name>
    <dbReference type="NCBI Taxonomy" id="1926257"/>
    <lineage>
        <taxon>Bacteria</taxon>
        <taxon>Bacillati</taxon>
        <taxon>Actinomycetota</taxon>
        <taxon>Actinomycetes</taxon>
        <taxon>Propionibacteriales</taxon>
        <taxon>Kribbellaceae</taxon>
        <taxon>Kribbella</taxon>
    </lineage>
</organism>
<gene>
    <name evidence="1" type="ORF">ACFFGN_15050</name>
</gene>
<keyword evidence="2" id="KW-1185">Reference proteome</keyword>
<protein>
    <submittedName>
        <fullName evidence="1">Uncharacterized protein</fullName>
    </submittedName>
</protein>
<evidence type="ECO:0000313" key="2">
    <source>
        <dbReference type="Proteomes" id="UP001589890"/>
    </source>
</evidence>
<evidence type="ECO:0000313" key="1">
    <source>
        <dbReference type="EMBL" id="MFC0625396.1"/>
    </source>
</evidence>
<accession>A0ABV6QL76</accession>
<dbReference type="Proteomes" id="UP001589890">
    <property type="component" value="Unassembled WGS sequence"/>
</dbReference>
<reference evidence="1 2" key="1">
    <citation type="submission" date="2024-09" db="EMBL/GenBank/DDBJ databases">
        <authorList>
            <person name="Sun Q."/>
            <person name="Mori K."/>
        </authorList>
    </citation>
    <scope>NUCLEOTIDE SEQUENCE [LARGE SCALE GENOMIC DNA]</scope>
    <source>
        <strain evidence="1 2">CGMCC 1.15906</strain>
    </source>
</reference>